<protein>
    <submittedName>
        <fullName evidence="1">Uncharacterized protein</fullName>
    </submittedName>
</protein>
<proteinExistence type="predicted"/>
<gene>
    <name evidence="1" type="ORF">S03H2_46306</name>
</gene>
<accession>X1GYT1</accession>
<comment type="caution">
    <text evidence="1">The sequence shown here is derived from an EMBL/GenBank/DDBJ whole genome shotgun (WGS) entry which is preliminary data.</text>
</comment>
<evidence type="ECO:0000313" key="1">
    <source>
        <dbReference type="EMBL" id="GAH63061.1"/>
    </source>
</evidence>
<dbReference type="EMBL" id="BARU01029065">
    <property type="protein sequence ID" value="GAH63061.1"/>
    <property type="molecule type" value="Genomic_DNA"/>
</dbReference>
<name>X1GYT1_9ZZZZ</name>
<organism evidence="1">
    <name type="scientific">marine sediment metagenome</name>
    <dbReference type="NCBI Taxonomy" id="412755"/>
    <lineage>
        <taxon>unclassified sequences</taxon>
        <taxon>metagenomes</taxon>
        <taxon>ecological metagenomes</taxon>
    </lineage>
</organism>
<dbReference type="AlphaFoldDB" id="X1GYT1"/>
<feature type="non-terminal residue" evidence="1">
    <location>
        <position position="72"/>
    </location>
</feature>
<reference evidence="1" key="1">
    <citation type="journal article" date="2014" name="Front. Microbiol.">
        <title>High frequency of phylogenetically diverse reductive dehalogenase-homologous genes in deep subseafloor sedimentary metagenomes.</title>
        <authorList>
            <person name="Kawai M."/>
            <person name="Futagami T."/>
            <person name="Toyoda A."/>
            <person name="Takaki Y."/>
            <person name="Nishi S."/>
            <person name="Hori S."/>
            <person name="Arai W."/>
            <person name="Tsubouchi T."/>
            <person name="Morono Y."/>
            <person name="Uchiyama I."/>
            <person name="Ito T."/>
            <person name="Fujiyama A."/>
            <person name="Inagaki F."/>
            <person name="Takami H."/>
        </authorList>
    </citation>
    <scope>NUCLEOTIDE SEQUENCE</scope>
    <source>
        <strain evidence="1">Expedition CK06-06</strain>
    </source>
</reference>
<sequence>MKKKKKKTLKGSKKDEMTEIKKKFEVNTQMINIADKNMKTLQKITKNDKEYELLLLRKKAGESVKNLIRQNR</sequence>